<accession>A0A9J5W9X2</accession>
<comment type="caution">
    <text evidence="1">The sequence shown here is derived from an EMBL/GenBank/DDBJ whole genome shotgun (WGS) entry which is preliminary data.</text>
</comment>
<evidence type="ECO:0000313" key="1">
    <source>
        <dbReference type="EMBL" id="KAG5572393.1"/>
    </source>
</evidence>
<proteinExistence type="predicted"/>
<sequence>MGIPFLLALSISSRRANSLLHFLKCVLSRLVPPSAPVVICFMVNLHSVQVKIVFSSFCTKNLYTKDLLTHTMVFERVGKGGISFCSGNSIVGLVGVGISSFSSLISTSSSNSSSKLVKHIFINVSIIININSKSRWQMFRTRTTSSSSPIFFAFQHWSFTTISFRIHDQV</sequence>
<reference evidence="1 2" key="1">
    <citation type="submission" date="2020-09" db="EMBL/GenBank/DDBJ databases">
        <title>De no assembly of potato wild relative species, Solanum commersonii.</title>
        <authorList>
            <person name="Cho K."/>
        </authorList>
    </citation>
    <scope>NUCLEOTIDE SEQUENCE [LARGE SCALE GENOMIC DNA]</scope>
    <source>
        <strain evidence="1">LZ3.2</strain>
        <tissue evidence="1">Leaf</tissue>
    </source>
</reference>
<dbReference type="Proteomes" id="UP000824120">
    <property type="component" value="Chromosome 12"/>
</dbReference>
<gene>
    <name evidence="1" type="ORF">H5410_062159</name>
</gene>
<keyword evidence="2" id="KW-1185">Reference proteome</keyword>
<evidence type="ECO:0000313" key="2">
    <source>
        <dbReference type="Proteomes" id="UP000824120"/>
    </source>
</evidence>
<dbReference type="AlphaFoldDB" id="A0A9J5W9X2"/>
<organism evidence="1 2">
    <name type="scientific">Solanum commersonii</name>
    <name type="common">Commerson's wild potato</name>
    <name type="synonym">Commerson's nightshade</name>
    <dbReference type="NCBI Taxonomy" id="4109"/>
    <lineage>
        <taxon>Eukaryota</taxon>
        <taxon>Viridiplantae</taxon>
        <taxon>Streptophyta</taxon>
        <taxon>Embryophyta</taxon>
        <taxon>Tracheophyta</taxon>
        <taxon>Spermatophyta</taxon>
        <taxon>Magnoliopsida</taxon>
        <taxon>eudicotyledons</taxon>
        <taxon>Gunneridae</taxon>
        <taxon>Pentapetalae</taxon>
        <taxon>asterids</taxon>
        <taxon>lamiids</taxon>
        <taxon>Solanales</taxon>
        <taxon>Solanaceae</taxon>
        <taxon>Solanoideae</taxon>
        <taxon>Solaneae</taxon>
        <taxon>Solanum</taxon>
    </lineage>
</organism>
<protein>
    <submittedName>
        <fullName evidence="1">Uncharacterized protein</fullName>
    </submittedName>
</protein>
<name>A0A9J5W9X2_SOLCO</name>
<dbReference type="EMBL" id="JACXVP010000012">
    <property type="protein sequence ID" value="KAG5572393.1"/>
    <property type="molecule type" value="Genomic_DNA"/>
</dbReference>